<dbReference type="Proteomes" id="UP001494902">
    <property type="component" value="Unassembled WGS sequence"/>
</dbReference>
<keyword evidence="1 2" id="KW-0732">Signal</keyword>
<organism evidence="3 4">
    <name type="scientific">Pseudonocardia nematodicida</name>
    <dbReference type="NCBI Taxonomy" id="1206997"/>
    <lineage>
        <taxon>Bacteria</taxon>
        <taxon>Bacillati</taxon>
        <taxon>Actinomycetota</taxon>
        <taxon>Actinomycetes</taxon>
        <taxon>Pseudonocardiales</taxon>
        <taxon>Pseudonocardiaceae</taxon>
        <taxon>Pseudonocardia</taxon>
    </lineage>
</organism>
<evidence type="ECO:0000313" key="3">
    <source>
        <dbReference type="EMBL" id="MEQ3553477.1"/>
    </source>
</evidence>
<reference evidence="3 4" key="1">
    <citation type="submission" date="2024-03" db="EMBL/GenBank/DDBJ databases">
        <title>Draft genome sequence of Pseudonocardia nematodicida JCM 31783.</title>
        <authorList>
            <person name="Butdee W."/>
            <person name="Duangmal K."/>
        </authorList>
    </citation>
    <scope>NUCLEOTIDE SEQUENCE [LARGE SCALE GENOMIC DNA]</scope>
    <source>
        <strain evidence="3 4">JCM 31783</strain>
    </source>
</reference>
<evidence type="ECO:0000256" key="1">
    <source>
        <dbReference type="ARBA" id="ARBA00022729"/>
    </source>
</evidence>
<name>A0ABV1KIP5_9PSEU</name>
<gene>
    <name evidence="3" type="ORF">WIS52_23650</name>
</gene>
<accession>A0ABV1KIP5</accession>
<feature type="chain" id="PRO_5047104136" evidence="2">
    <location>
        <begin position="25"/>
        <end position="348"/>
    </location>
</feature>
<feature type="signal peptide" evidence="2">
    <location>
        <begin position="1"/>
        <end position="24"/>
    </location>
</feature>
<dbReference type="PROSITE" id="PS51257">
    <property type="entry name" value="PROKAR_LIPOPROTEIN"/>
    <property type="match status" value="1"/>
</dbReference>
<evidence type="ECO:0000256" key="2">
    <source>
        <dbReference type="SAM" id="SignalP"/>
    </source>
</evidence>
<dbReference type="InterPro" id="IPR006059">
    <property type="entry name" value="SBP"/>
</dbReference>
<dbReference type="EMBL" id="JBEDNQ010000010">
    <property type="protein sequence ID" value="MEQ3553477.1"/>
    <property type="molecule type" value="Genomic_DNA"/>
</dbReference>
<dbReference type="SUPFAM" id="SSF53850">
    <property type="entry name" value="Periplasmic binding protein-like II"/>
    <property type="match status" value="1"/>
</dbReference>
<comment type="caution">
    <text evidence="3">The sequence shown here is derived from an EMBL/GenBank/DDBJ whole genome shotgun (WGS) entry which is preliminary data.</text>
</comment>
<dbReference type="Pfam" id="PF13416">
    <property type="entry name" value="SBP_bac_8"/>
    <property type="match status" value="1"/>
</dbReference>
<dbReference type="Gene3D" id="3.40.190.10">
    <property type="entry name" value="Periplasmic binding protein-like II"/>
    <property type="match status" value="2"/>
</dbReference>
<protein>
    <submittedName>
        <fullName evidence="3">Extracellular solute-binding protein</fullName>
    </submittedName>
</protein>
<evidence type="ECO:0000313" key="4">
    <source>
        <dbReference type="Proteomes" id="UP001494902"/>
    </source>
</evidence>
<proteinExistence type="predicted"/>
<dbReference type="PANTHER" id="PTHR30006">
    <property type="entry name" value="THIAMINE-BINDING PERIPLASMIC PROTEIN-RELATED"/>
    <property type="match status" value="1"/>
</dbReference>
<dbReference type="RefSeq" id="WP_349300544.1">
    <property type="nucleotide sequence ID" value="NZ_JBEDNQ010000010.1"/>
</dbReference>
<keyword evidence="4" id="KW-1185">Reference proteome</keyword>
<sequence length="348" mass="37867">MRRRVPAVLAVVIALAAMTTSCTAPGTRQVVLYQSLSPTEIVPIVDGFEEYYERTTGERVRVRSFHQAGGDLRATMGLEARAESVQADIVITDISDVTALETESPGLFAPVDVPALADDAINETVREAGGVGVISGLQPYVISYNTRRVSPEEVPQSWADLLDDRWQFRIGMGDPETTNGAHVPLWFLTQYLGEEIGPPFGWEFYNRLGQLRPRTAGSHDAIQAYVNQGELDLGVLGYGTVVSAADDGNPVAAVFPEEGAAALATATAIPATSDDRDIGEIFVNWMMSPEGQAAMYEGTNYVPIRDDVPTDPPPFPIDLDLDRIAAIDSVWVAEQRVTNIDRFRRELG</sequence>